<feature type="non-terminal residue" evidence="4">
    <location>
        <position position="453"/>
    </location>
</feature>
<keyword evidence="1" id="KW-0479">Metal-binding</keyword>
<dbReference type="InterPro" id="IPR040256">
    <property type="entry name" value="At4g02000-like"/>
</dbReference>
<accession>A0A9Q0JBE3</accession>
<keyword evidence="1" id="KW-0862">Zinc</keyword>
<dbReference type="Pfam" id="PF14111">
    <property type="entry name" value="DUF4283"/>
    <property type="match status" value="1"/>
</dbReference>
<evidence type="ECO:0000256" key="1">
    <source>
        <dbReference type="PROSITE-ProRule" id="PRU00047"/>
    </source>
</evidence>
<keyword evidence="1" id="KW-0863">Zinc-finger</keyword>
<reference evidence="4" key="2">
    <citation type="journal article" date="2023" name="Plants (Basel)">
        <title>Annotation of the Turnera subulata (Passifloraceae) Draft Genome Reveals the S-Locus Evolved after the Divergence of Turneroideae from Passifloroideae in a Stepwise Manner.</title>
        <authorList>
            <person name="Henning P.M."/>
            <person name="Roalson E.H."/>
            <person name="Mir W."/>
            <person name="McCubbin A.G."/>
            <person name="Shore J.S."/>
        </authorList>
    </citation>
    <scope>NUCLEOTIDE SEQUENCE</scope>
    <source>
        <strain evidence="4">F60SS</strain>
    </source>
</reference>
<name>A0A9Q0JBE3_9ROSI</name>
<keyword evidence="5" id="KW-1185">Reference proteome</keyword>
<sequence length="453" mass="50907">MAEQLSLTLESDDTETGELTNESESNGALALRLSKTVLLGRFVSTRSYGLNFLNTHMKKLWGCRGELKITQRGFNFFFFTFQLEDDLQWVIQKAPWSFANAHLVVKQWPPHLTWEQIDLSKSCIWVQVLGLPLTQLNAKNAERVGNAFAGLLEYEISKNNVLHAPRIMYVKVEFWVDKPLLTGFNNVISNEWKPWVRFRYEDLPEFCYFCGRLGHSMVKCWVKGDDDKLPTYDISEKGFGPWLKAVIPNDRLYLQHRNRVASEPAPDNPQAEDEARSAASRGPSKTSQIWVPREKKHLDKIIENQAIENREDADVTGLTLLSSKMMNQAEHGAGHTSTALEETVGDSNKSIPADLDGHMKDVLHTLKKRKTLGDDGPSKKKSRLNTPHSGVGLSPPPGPSQGQQVEPGLPQQTLATSLGQSPLFVRRWKARARASPSDTILIHEINTATNNSS</sequence>
<feature type="domain" description="CCHC-type" evidence="3">
    <location>
        <begin position="207"/>
        <end position="220"/>
    </location>
</feature>
<organism evidence="4 5">
    <name type="scientific">Turnera subulata</name>
    <dbReference type="NCBI Taxonomy" id="218843"/>
    <lineage>
        <taxon>Eukaryota</taxon>
        <taxon>Viridiplantae</taxon>
        <taxon>Streptophyta</taxon>
        <taxon>Embryophyta</taxon>
        <taxon>Tracheophyta</taxon>
        <taxon>Spermatophyta</taxon>
        <taxon>Magnoliopsida</taxon>
        <taxon>eudicotyledons</taxon>
        <taxon>Gunneridae</taxon>
        <taxon>Pentapetalae</taxon>
        <taxon>rosids</taxon>
        <taxon>fabids</taxon>
        <taxon>Malpighiales</taxon>
        <taxon>Passifloraceae</taxon>
        <taxon>Turnera</taxon>
    </lineage>
</organism>
<gene>
    <name evidence="4" type="ORF">Tsubulata_048151</name>
</gene>
<dbReference type="PANTHER" id="PTHR31286:SF178">
    <property type="entry name" value="DUF4283 DOMAIN-CONTAINING PROTEIN"/>
    <property type="match status" value="1"/>
</dbReference>
<feature type="region of interest" description="Disordered" evidence="2">
    <location>
        <begin position="329"/>
        <end position="355"/>
    </location>
</feature>
<dbReference type="EMBL" id="JAKUCV010004458">
    <property type="protein sequence ID" value="KAJ4835304.1"/>
    <property type="molecule type" value="Genomic_DNA"/>
</dbReference>
<feature type="compositionally biased region" description="Polar residues" evidence="2">
    <location>
        <begin position="335"/>
        <end position="350"/>
    </location>
</feature>
<proteinExistence type="predicted"/>
<dbReference type="InterPro" id="IPR025558">
    <property type="entry name" value="DUF4283"/>
</dbReference>
<evidence type="ECO:0000313" key="5">
    <source>
        <dbReference type="Proteomes" id="UP001141552"/>
    </source>
</evidence>
<evidence type="ECO:0000256" key="2">
    <source>
        <dbReference type="SAM" id="MobiDB-lite"/>
    </source>
</evidence>
<evidence type="ECO:0000259" key="3">
    <source>
        <dbReference type="PROSITE" id="PS50158"/>
    </source>
</evidence>
<dbReference type="PANTHER" id="PTHR31286">
    <property type="entry name" value="GLYCINE-RICH CELL WALL STRUCTURAL PROTEIN 1.8-LIKE"/>
    <property type="match status" value="1"/>
</dbReference>
<feature type="region of interest" description="Disordered" evidence="2">
    <location>
        <begin position="1"/>
        <end position="23"/>
    </location>
</feature>
<feature type="region of interest" description="Disordered" evidence="2">
    <location>
        <begin position="260"/>
        <end position="289"/>
    </location>
</feature>
<dbReference type="InterPro" id="IPR025836">
    <property type="entry name" value="Zn_knuckle_CX2CX4HX4C"/>
</dbReference>
<dbReference type="Pfam" id="PF14392">
    <property type="entry name" value="zf-CCHC_4"/>
    <property type="match status" value="1"/>
</dbReference>
<dbReference type="PROSITE" id="PS50158">
    <property type="entry name" value="ZF_CCHC"/>
    <property type="match status" value="1"/>
</dbReference>
<feature type="compositionally biased region" description="Polar residues" evidence="2">
    <location>
        <begin position="410"/>
        <end position="420"/>
    </location>
</feature>
<dbReference type="OrthoDB" id="1939300at2759"/>
<dbReference type="GO" id="GO:0003676">
    <property type="term" value="F:nucleic acid binding"/>
    <property type="evidence" value="ECO:0007669"/>
    <property type="project" value="InterPro"/>
</dbReference>
<dbReference type="GO" id="GO:0008270">
    <property type="term" value="F:zinc ion binding"/>
    <property type="evidence" value="ECO:0007669"/>
    <property type="project" value="UniProtKB-KW"/>
</dbReference>
<dbReference type="InterPro" id="IPR001878">
    <property type="entry name" value="Znf_CCHC"/>
</dbReference>
<evidence type="ECO:0000313" key="4">
    <source>
        <dbReference type="EMBL" id="KAJ4835304.1"/>
    </source>
</evidence>
<protein>
    <recommendedName>
        <fullName evidence="3">CCHC-type domain-containing protein</fullName>
    </recommendedName>
</protein>
<comment type="caution">
    <text evidence="4">The sequence shown here is derived from an EMBL/GenBank/DDBJ whole genome shotgun (WGS) entry which is preliminary data.</text>
</comment>
<dbReference type="AlphaFoldDB" id="A0A9Q0JBE3"/>
<dbReference type="Proteomes" id="UP001141552">
    <property type="component" value="Unassembled WGS sequence"/>
</dbReference>
<reference evidence="4" key="1">
    <citation type="submission" date="2022-02" db="EMBL/GenBank/DDBJ databases">
        <authorList>
            <person name="Henning P.M."/>
            <person name="McCubbin A.G."/>
            <person name="Shore J.S."/>
        </authorList>
    </citation>
    <scope>NUCLEOTIDE SEQUENCE</scope>
    <source>
        <strain evidence="4">F60SS</strain>
        <tissue evidence="4">Leaves</tissue>
    </source>
</reference>
<feature type="region of interest" description="Disordered" evidence="2">
    <location>
        <begin position="368"/>
        <end position="420"/>
    </location>
</feature>